<dbReference type="EMBL" id="JBBPBK010000001">
    <property type="protein sequence ID" value="KAK9291477.1"/>
    <property type="molecule type" value="Genomic_DNA"/>
</dbReference>
<dbReference type="SMART" id="SM00672">
    <property type="entry name" value="CAP10"/>
    <property type="match status" value="1"/>
</dbReference>
<comment type="caution">
    <text evidence="3">The sequence shown here is derived from an EMBL/GenBank/DDBJ whole genome shotgun (WGS) entry which is preliminary data.</text>
</comment>
<dbReference type="InterPro" id="IPR006598">
    <property type="entry name" value="CAP10"/>
</dbReference>
<evidence type="ECO:0000259" key="2">
    <source>
        <dbReference type="SMART" id="SM00672"/>
    </source>
</evidence>
<keyword evidence="4" id="KW-1185">Reference proteome</keyword>
<protein>
    <recommendedName>
        <fullName evidence="2">Glycosyl transferase CAP10 domain-containing protein</fullName>
    </recommendedName>
</protein>
<dbReference type="AlphaFoldDB" id="A0AAP0S6K4"/>
<dbReference type="InterPro" id="IPR051091">
    <property type="entry name" value="O-Glucosyltr/Glycosyltrsf_90"/>
</dbReference>
<reference evidence="3 4" key="1">
    <citation type="journal article" date="2024" name="Plant J.">
        <title>Genome sequences and population genomics reveal climatic adaptation and genomic divergence between two closely related sweetgum species.</title>
        <authorList>
            <person name="Xu W.Q."/>
            <person name="Ren C.Q."/>
            <person name="Zhang X.Y."/>
            <person name="Comes H.P."/>
            <person name="Liu X.H."/>
            <person name="Li Y.G."/>
            <person name="Kettle C.J."/>
            <person name="Jalonen R."/>
            <person name="Gaisberger H."/>
            <person name="Ma Y.Z."/>
            <person name="Qiu Y.X."/>
        </authorList>
    </citation>
    <scope>NUCLEOTIDE SEQUENCE [LARGE SCALE GENOMIC DNA]</scope>
    <source>
        <strain evidence="3">Hangzhou</strain>
    </source>
</reference>
<gene>
    <name evidence="3" type="ORF">L1049_019425</name>
</gene>
<feature type="region of interest" description="Disordered" evidence="1">
    <location>
        <begin position="105"/>
        <end position="125"/>
    </location>
</feature>
<dbReference type="PANTHER" id="PTHR12203:SF99">
    <property type="entry name" value="OS04G0534100 PROTEIN"/>
    <property type="match status" value="1"/>
</dbReference>
<organism evidence="3 4">
    <name type="scientific">Liquidambar formosana</name>
    <name type="common">Formosan gum</name>
    <dbReference type="NCBI Taxonomy" id="63359"/>
    <lineage>
        <taxon>Eukaryota</taxon>
        <taxon>Viridiplantae</taxon>
        <taxon>Streptophyta</taxon>
        <taxon>Embryophyta</taxon>
        <taxon>Tracheophyta</taxon>
        <taxon>Spermatophyta</taxon>
        <taxon>Magnoliopsida</taxon>
        <taxon>eudicotyledons</taxon>
        <taxon>Gunneridae</taxon>
        <taxon>Pentapetalae</taxon>
        <taxon>Saxifragales</taxon>
        <taxon>Altingiaceae</taxon>
        <taxon>Liquidambar</taxon>
    </lineage>
</organism>
<name>A0AAP0S6K4_LIQFO</name>
<feature type="domain" description="Glycosyl transferase CAP10" evidence="2">
    <location>
        <begin position="198"/>
        <end position="447"/>
    </location>
</feature>
<dbReference type="Proteomes" id="UP001415857">
    <property type="component" value="Unassembled WGS sequence"/>
</dbReference>
<proteinExistence type="predicted"/>
<dbReference type="PANTHER" id="PTHR12203">
    <property type="entry name" value="KDEL LYS-ASP-GLU-LEU CONTAINING - RELATED"/>
    <property type="match status" value="1"/>
</dbReference>
<evidence type="ECO:0000313" key="3">
    <source>
        <dbReference type="EMBL" id="KAK9291477.1"/>
    </source>
</evidence>
<accession>A0AAP0S6K4</accession>
<evidence type="ECO:0000313" key="4">
    <source>
        <dbReference type="Proteomes" id="UP001415857"/>
    </source>
</evidence>
<evidence type="ECO:0000256" key="1">
    <source>
        <dbReference type="SAM" id="MobiDB-lite"/>
    </source>
</evidence>
<sequence length="528" mass="62063">MREQWYGSGVYRHFKEMMWRPLMKAPARSSAFFSFFFLLLFFGGFISTRLIDTTTTIAGDSAQKSVLTTKTTHIYPHKPDEIPKKPRKKIEIPLNCTALNLTRTCPSNYPTTSPPEDPDRPSPPQCPDYFRWIHEDLRPWKATGITRRMVESAKTTANFRLVVLNGRVYMERYRKSFQTRDTFTLWGVIQLLRRYPGKIPDLELMFDCVDWPVIKSEDYRGPNATDPPPLFRYCGDDATLDIVFPDWSFWGWSEINIKPWESLLKDLKEGNKRTRWIDREPYAYWKGNPLVAATRLDLLKCNVSEKQDWNARVYGQDWIRESQQGYKQSDLASQCIHRFKIYIEGSAWSVSEKYILACDSVTLIVKPHYYDFFTRGLLPVHHYWPIREDDKCRSIKFAVDWGNSHKQKAQVIGKAASDFIQEDLKMDYVYDYMFHLLNEYAKLLRFKPRVPRKAIEICSEKMACTVEGLEKKFMMESLVKGPTDTSPCAMPPPYDPPALHAFRRRKENSIKQVEIWEKKYWDSQSKQS</sequence>
<dbReference type="Pfam" id="PF05686">
    <property type="entry name" value="Glyco_transf_90"/>
    <property type="match status" value="1"/>
</dbReference>